<gene>
    <name evidence="3" type="ORF">PPRIM_AZ9-3.1.T0330024</name>
</gene>
<organism evidence="3 4">
    <name type="scientific">Paramecium primaurelia</name>
    <dbReference type="NCBI Taxonomy" id="5886"/>
    <lineage>
        <taxon>Eukaryota</taxon>
        <taxon>Sar</taxon>
        <taxon>Alveolata</taxon>
        <taxon>Ciliophora</taxon>
        <taxon>Intramacronucleata</taxon>
        <taxon>Oligohymenophorea</taxon>
        <taxon>Peniculida</taxon>
        <taxon>Parameciidae</taxon>
        <taxon>Paramecium</taxon>
    </lineage>
</organism>
<evidence type="ECO:0000256" key="1">
    <source>
        <dbReference type="SAM" id="MobiDB-lite"/>
    </source>
</evidence>
<dbReference type="PANTHER" id="PTHR31398:SF0">
    <property type="entry name" value="MEIOTIC NUCLEAR DIVISION PROTEIN 1 HOMOLOG"/>
    <property type="match status" value="1"/>
</dbReference>
<keyword evidence="4" id="KW-1185">Reference proteome</keyword>
<dbReference type="GO" id="GO:0005634">
    <property type="term" value="C:nucleus"/>
    <property type="evidence" value="ECO:0007669"/>
    <property type="project" value="TreeGrafter"/>
</dbReference>
<proteinExistence type="predicted"/>
<dbReference type="EMBL" id="CAJJDM010000032">
    <property type="protein sequence ID" value="CAD8062213.1"/>
    <property type="molecule type" value="Genomic_DNA"/>
</dbReference>
<keyword evidence="2" id="KW-1133">Transmembrane helix</keyword>
<reference evidence="3" key="1">
    <citation type="submission" date="2021-01" db="EMBL/GenBank/DDBJ databases">
        <authorList>
            <consortium name="Genoscope - CEA"/>
            <person name="William W."/>
        </authorList>
    </citation>
    <scope>NUCLEOTIDE SEQUENCE</scope>
</reference>
<dbReference type="PANTHER" id="PTHR31398">
    <property type="entry name" value="MEIOTIC NUCLEAR DIVISION PROTEIN 1 HOMOLOG"/>
    <property type="match status" value="1"/>
</dbReference>
<sequence length="647" mass="75971">MNKKQESFTRVLKEKIKLMDIFGQSIQLSFRQEEQHTTFVGGVASIFVLATIISFFYSNIIGFFTMNQVKSSTEMIFEDDPGIIQLNSNSFMFAIQIEHDNFVDTPYFNITVEQRHYKNQNGTLTKLPNEYIDLVICTQDHFQQIFESSNIDYAEQFKDLNMTNFLCPNIQKNNVWTVGGAYTSSDYYFLKFSVTTCVNDSYSNFSWKPKCKTQDEMFTQLKAQGSFRFQLFTTNFIVNPDSPQEYITPYLAIEQFYTFVPNQMFVQSDIFVREKRINTDKGILMYPMNVEETIAYREHMDSRQQFEIGGLNSNYFAAFYLQRSPFSYNISRSFVTLDELLSYLGGFSQFMTVILGMIINVYNKQSLLLQLANDLYEFNFQEQQENTRAFISNLLQQSRHGREMIKQKGHIKELKIQSINPFTSKPPMDQKVSQIISPQRTQNQFIQISSTRQLQSIKEKTYDQYEKFKQLMINQKKLTLGFRILLGDLLPFECFQDPESVLFKKAMSQVSKELDIRFIMNQLHEITKLKKVIFNREQFQLFNFSHKPTISLIKEKKNRLSSKFFYLGEEEAINNELQNQYNTLVQAYSKLTSCDTQFSDDQTQLNQRIIGLLGRDLPLWIEMELQQENSESIKEPEPDDLDEISKT</sequence>
<keyword evidence="2" id="KW-0812">Transmembrane</keyword>
<dbReference type="AlphaFoldDB" id="A0A8S1L974"/>
<keyword evidence="2" id="KW-0472">Membrane</keyword>
<accession>A0A8S1L974</accession>
<comment type="caution">
    <text evidence="3">The sequence shown here is derived from an EMBL/GenBank/DDBJ whole genome shotgun (WGS) entry which is preliminary data.</text>
</comment>
<evidence type="ECO:0000313" key="4">
    <source>
        <dbReference type="Proteomes" id="UP000688137"/>
    </source>
</evidence>
<feature type="compositionally biased region" description="Acidic residues" evidence="1">
    <location>
        <begin position="637"/>
        <end position="647"/>
    </location>
</feature>
<feature type="region of interest" description="Disordered" evidence="1">
    <location>
        <begin position="628"/>
        <end position="647"/>
    </location>
</feature>
<evidence type="ECO:0000313" key="3">
    <source>
        <dbReference type="EMBL" id="CAD8062213.1"/>
    </source>
</evidence>
<feature type="transmembrane region" description="Helical" evidence="2">
    <location>
        <begin position="39"/>
        <end position="64"/>
    </location>
</feature>
<name>A0A8S1L974_PARPR</name>
<dbReference type="OMA" id="HGREMIK"/>
<protein>
    <recommendedName>
        <fullName evidence="5">Transmembrane protein</fullName>
    </recommendedName>
</protein>
<dbReference type="GO" id="GO:0007131">
    <property type="term" value="P:reciprocal meiotic recombination"/>
    <property type="evidence" value="ECO:0007669"/>
    <property type="project" value="TreeGrafter"/>
</dbReference>
<evidence type="ECO:0000256" key="2">
    <source>
        <dbReference type="SAM" id="Phobius"/>
    </source>
</evidence>
<dbReference type="Proteomes" id="UP000688137">
    <property type="component" value="Unassembled WGS sequence"/>
</dbReference>
<evidence type="ECO:0008006" key="5">
    <source>
        <dbReference type="Google" id="ProtNLM"/>
    </source>
</evidence>